<keyword evidence="3" id="KW-1185">Reference proteome</keyword>
<evidence type="ECO:0000313" key="3">
    <source>
        <dbReference type="Proteomes" id="UP001165289"/>
    </source>
</evidence>
<reference evidence="2 3" key="1">
    <citation type="journal article" date="2023" name="BMC Biol.">
        <title>The compact genome of the sponge Oopsacas minuta (Hexactinellida) is lacking key metazoan core genes.</title>
        <authorList>
            <person name="Santini S."/>
            <person name="Schenkelaars Q."/>
            <person name="Jourda C."/>
            <person name="Duchesne M."/>
            <person name="Belahbib H."/>
            <person name="Rocher C."/>
            <person name="Selva M."/>
            <person name="Riesgo A."/>
            <person name="Vervoort M."/>
            <person name="Leys S.P."/>
            <person name="Kodjabachian L."/>
            <person name="Le Bivic A."/>
            <person name="Borchiellini C."/>
            <person name="Claverie J.M."/>
            <person name="Renard E."/>
        </authorList>
    </citation>
    <scope>NUCLEOTIDE SEQUENCE [LARGE SCALE GENOMIC DNA]</scope>
    <source>
        <strain evidence="2">SPO-2</strain>
    </source>
</reference>
<dbReference type="Proteomes" id="UP001165289">
    <property type="component" value="Unassembled WGS sequence"/>
</dbReference>
<evidence type="ECO:0000259" key="1">
    <source>
        <dbReference type="Pfam" id="PF10419"/>
    </source>
</evidence>
<dbReference type="InterPro" id="IPR019481">
    <property type="entry name" value="TFIIIC_triple_barrel"/>
</dbReference>
<dbReference type="Gene3D" id="2.60.40.4370">
    <property type="match status" value="1"/>
</dbReference>
<evidence type="ECO:0000313" key="2">
    <source>
        <dbReference type="EMBL" id="KAI6646527.1"/>
    </source>
</evidence>
<name>A0AAV7JCN6_9METZ</name>
<proteinExistence type="predicted"/>
<accession>A0AAV7JCN6</accession>
<sequence length="105" mass="11421">MSEADSEYEEVTFLLDFADLHPDAFQKLISTNPTCSILGVGGEQPVLQIGSSTFSGEYQDSTTTYVAFGEEPNREVIAQTEKMLVCSRVALEPKTGPDNIVSEPT</sequence>
<protein>
    <recommendedName>
        <fullName evidence="1">Transcription factor TFIIIC triple barrel domain-containing protein</fullName>
    </recommendedName>
</protein>
<organism evidence="2 3">
    <name type="scientific">Oopsacas minuta</name>
    <dbReference type="NCBI Taxonomy" id="111878"/>
    <lineage>
        <taxon>Eukaryota</taxon>
        <taxon>Metazoa</taxon>
        <taxon>Porifera</taxon>
        <taxon>Hexactinellida</taxon>
        <taxon>Hexasterophora</taxon>
        <taxon>Lyssacinosida</taxon>
        <taxon>Leucopsacidae</taxon>
        <taxon>Oopsacas</taxon>
    </lineage>
</organism>
<gene>
    <name evidence="2" type="ORF">LOD99_12648</name>
</gene>
<dbReference type="EMBL" id="JAKMXF010000354">
    <property type="protein sequence ID" value="KAI6646527.1"/>
    <property type="molecule type" value="Genomic_DNA"/>
</dbReference>
<comment type="caution">
    <text evidence="2">The sequence shown here is derived from an EMBL/GenBank/DDBJ whole genome shotgun (WGS) entry which is preliminary data.</text>
</comment>
<dbReference type="AlphaFoldDB" id="A0AAV7JCN6"/>
<dbReference type="Pfam" id="PF10419">
    <property type="entry name" value="TFIIIC_sub6"/>
    <property type="match status" value="1"/>
</dbReference>
<feature type="domain" description="Transcription factor TFIIIC triple barrel" evidence="1">
    <location>
        <begin position="8"/>
        <end position="91"/>
    </location>
</feature>